<protein>
    <submittedName>
        <fullName evidence="1">Uncharacterized protein</fullName>
    </submittedName>
</protein>
<evidence type="ECO:0000313" key="1">
    <source>
        <dbReference type="EMBL" id="CAA9473380.1"/>
    </source>
</evidence>
<dbReference type="EMBL" id="CADCVO010000092">
    <property type="protein sequence ID" value="CAA9473380.1"/>
    <property type="molecule type" value="Genomic_DNA"/>
</dbReference>
<organism evidence="1">
    <name type="scientific">uncultured Solirubrobacteraceae bacterium</name>
    <dbReference type="NCBI Taxonomy" id="1162706"/>
    <lineage>
        <taxon>Bacteria</taxon>
        <taxon>Bacillati</taxon>
        <taxon>Actinomycetota</taxon>
        <taxon>Thermoleophilia</taxon>
        <taxon>Solirubrobacterales</taxon>
        <taxon>Solirubrobacteraceae</taxon>
        <taxon>environmental samples</taxon>
    </lineage>
</organism>
<dbReference type="AlphaFoldDB" id="A0A6J4RGZ3"/>
<sequence>MKPQEILDELDRLAISILHRPQGRGLGQTISVGVGRERAYPELLRAIEERTEELLRVASFEPSRHTPATYVRRPGGSA</sequence>
<name>A0A6J4RGZ3_9ACTN</name>
<reference evidence="1" key="1">
    <citation type="submission" date="2020-02" db="EMBL/GenBank/DDBJ databases">
        <authorList>
            <person name="Meier V. D."/>
        </authorList>
    </citation>
    <scope>NUCLEOTIDE SEQUENCE</scope>
    <source>
        <strain evidence="1">AVDCRST_MAG13</strain>
    </source>
</reference>
<proteinExistence type="predicted"/>
<accession>A0A6J4RGZ3</accession>
<gene>
    <name evidence="1" type="ORF">AVDCRST_MAG13-635</name>
</gene>